<sequence>MAEPLDASEQLAWQLMQLELKEVQSGLKGKGEYCRQFFAQPNRENRAAGTATQTEPKTAAAAGPSGQSTASSAASTPLSTPATSVVEAADDGQPESSKSAASRTQETSVTADDGLEQVCAACSEPLGDELAVSAPCGHNYCPDCLTCLFESATTDESLFPPRCCKQPIPLDATRKWLPEELIIEFERKALEFTTLDRTYCSNVQCSLFIPPRQIVSDRGYCESCEQWTCTICKSPEHGGMCPDDPCRAEILAVAKENGWQQCYGCKRLVELNVGCNHMSKYNSLMIGTPTNLTEPTGSLPLRESVLGVRAFLLSELSSSSTEACLAGIVMPVLCEQPGATSNKHTRVGIRVGAIVLEEVDARNAETIYQLFFLNATAATSGHAKDASSIDCKMDVAVAEYYLCQGKQVWGVCYCLLEEFWRDSN</sequence>
<dbReference type="GO" id="GO:0008270">
    <property type="term" value="F:zinc ion binding"/>
    <property type="evidence" value="ECO:0007669"/>
    <property type="project" value="UniProtKB-KW"/>
</dbReference>
<protein>
    <submittedName>
        <fullName evidence="8">IBR finger domain-containing protein</fullName>
    </submittedName>
</protein>
<dbReference type="InterPro" id="IPR031127">
    <property type="entry name" value="E3_UB_ligase_RBR"/>
</dbReference>
<evidence type="ECO:0000256" key="6">
    <source>
        <dbReference type="SAM" id="MobiDB-lite"/>
    </source>
</evidence>
<dbReference type="PROSITE" id="PS50089">
    <property type="entry name" value="ZF_RING_2"/>
    <property type="match status" value="1"/>
</dbReference>
<evidence type="ECO:0000313" key="8">
    <source>
        <dbReference type="EMBL" id="TQV92925.1"/>
    </source>
</evidence>
<proteinExistence type="predicted"/>
<dbReference type="InterPro" id="IPR001841">
    <property type="entry name" value="Znf_RING"/>
</dbReference>
<dbReference type="AlphaFoldDB" id="A0A545VSW3"/>
<dbReference type="PROSITE" id="PS00518">
    <property type="entry name" value="ZF_RING_1"/>
    <property type="match status" value="1"/>
</dbReference>
<dbReference type="SUPFAM" id="SSF57850">
    <property type="entry name" value="RING/U-box"/>
    <property type="match status" value="1"/>
</dbReference>
<evidence type="ECO:0000256" key="4">
    <source>
        <dbReference type="ARBA" id="ARBA00022833"/>
    </source>
</evidence>
<keyword evidence="4" id="KW-0862">Zinc</keyword>
<dbReference type="InterPro" id="IPR002867">
    <property type="entry name" value="IBR_dom"/>
</dbReference>
<evidence type="ECO:0000256" key="5">
    <source>
        <dbReference type="PROSITE-ProRule" id="PRU00175"/>
    </source>
</evidence>
<evidence type="ECO:0000256" key="3">
    <source>
        <dbReference type="ARBA" id="ARBA00022786"/>
    </source>
</evidence>
<dbReference type="GO" id="GO:0016567">
    <property type="term" value="P:protein ubiquitination"/>
    <property type="evidence" value="ECO:0007669"/>
    <property type="project" value="InterPro"/>
</dbReference>
<dbReference type="InterPro" id="IPR017907">
    <property type="entry name" value="Znf_RING_CS"/>
</dbReference>
<keyword evidence="9" id="KW-1185">Reference proteome</keyword>
<keyword evidence="1" id="KW-0479">Metal-binding</keyword>
<feature type="compositionally biased region" description="Low complexity" evidence="6">
    <location>
        <begin position="58"/>
        <end position="84"/>
    </location>
</feature>
<evidence type="ECO:0000313" key="9">
    <source>
        <dbReference type="Proteomes" id="UP000315783"/>
    </source>
</evidence>
<dbReference type="STRING" id="43265.A0A545VSW3"/>
<comment type="caution">
    <text evidence="8">The sequence shown here is derived from an EMBL/GenBank/DDBJ whole genome shotgun (WGS) entry which is preliminary data.</text>
</comment>
<gene>
    <name evidence="8" type="ORF">IF1G_08228</name>
</gene>
<evidence type="ECO:0000256" key="1">
    <source>
        <dbReference type="ARBA" id="ARBA00022723"/>
    </source>
</evidence>
<dbReference type="Gene3D" id="3.30.40.10">
    <property type="entry name" value="Zinc/RING finger domain, C3HC4 (zinc finger)"/>
    <property type="match status" value="1"/>
</dbReference>
<dbReference type="PANTHER" id="PTHR11685">
    <property type="entry name" value="RBR FAMILY RING FINGER AND IBR DOMAIN-CONTAINING"/>
    <property type="match status" value="1"/>
</dbReference>
<name>A0A545VSW3_9HYPO</name>
<accession>A0A545VSW3</accession>
<dbReference type="Pfam" id="PF01485">
    <property type="entry name" value="IBR"/>
    <property type="match status" value="1"/>
</dbReference>
<dbReference type="OrthoDB" id="10009520at2759"/>
<feature type="domain" description="RING-type" evidence="7">
    <location>
        <begin position="119"/>
        <end position="163"/>
    </location>
</feature>
<reference evidence="8 9" key="1">
    <citation type="journal article" date="2019" name="Appl. Microbiol. Biotechnol.">
        <title>Genome sequence of Isaria javanica and comparative genome analysis insights into family S53 peptidase evolution in fungal entomopathogens.</title>
        <authorList>
            <person name="Lin R."/>
            <person name="Zhang X."/>
            <person name="Xin B."/>
            <person name="Zou M."/>
            <person name="Gao Y."/>
            <person name="Qin F."/>
            <person name="Hu Q."/>
            <person name="Xie B."/>
            <person name="Cheng X."/>
        </authorList>
    </citation>
    <scope>NUCLEOTIDE SEQUENCE [LARGE SCALE GENOMIC DNA]</scope>
    <source>
        <strain evidence="8 9">IJ1G</strain>
    </source>
</reference>
<keyword evidence="2 5" id="KW-0863">Zinc-finger</keyword>
<dbReference type="InterPro" id="IPR013083">
    <property type="entry name" value="Znf_RING/FYVE/PHD"/>
</dbReference>
<keyword evidence="3" id="KW-0833">Ubl conjugation pathway</keyword>
<dbReference type="Proteomes" id="UP000315783">
    <property type="component" value="Unassembled WGS sequence"/>
</dbReference>
<organism evidence="8 9">
    <name type="scientific">Cordyceps javanica</name>
    <dbReference type="NCBI Taxonomy" id="43265"/>
    <lineage>
        <taxon>Eukaryota</taxon>
        <taxon>Fungi</taxon>
        <taxon>Dikarya</taxon>
        <taxon>Ascomycota</taxon>
        <taxon>Pezizomycotina</taxon>
        <taxon>Sordariomycetes</taxon>
        <taxon>Hypocreomycetidae</taxon>
        <taxon>Hypocreales</taxon>
        <taxon>Cordycipitaceae</taxon>
        <taxon>Cordyceps</taxon>
    </lineage>
</organism>
<evidence type="ECO:0000256" key="2">
    <source>
        <dbReference type="ARBA" id="ARBA00022771"/>
    </source>
</evidence>
<feature type="compositionally biased region" description="Polar residues" evidence="6">
    <location>
        <begin position="94"/>
        <end position="109"/>
    </location>
</feature>
<dbReference type="GO" id="GO:0004842">
    <property type="term" value="F:ubiquitin-protein transferase activity"/>
    <property type="evidence" value="ECO:0007669"/>
    <property type="project" value="InterPro"/>
</dbReference>
<feature type="region of interest" description="Disordered" evidence="6">
    <location>
        <begin position="41"/>
        <end position="109"/>
    </location>
</feature>
<dbReference type="EMBL" id="SPUK01000013">
    <property type="protein sequence ID" value="TQV92925.1"/>
    <property type="molecule type" value="Genomic_DNA"/>
</dbReference>
<evidence type="ECO:0000259" key="7">
    <source>
        <dbReference type="PROSITE" id="PS50089"/>
    </source>
</evidence>